<name>A0ABS5XR33_9GAMM</name>
<evidence type="ECO:0000256" key="2">
    <source>
        <dbReference type="ARBA" id="ARBA00022723"/>
    </source>
</evidence>
<comment type="cofactor">
    <cofactor evidence="1">
        <name>Zn(2+)</name>
        <dbReference type="ChEBI" id="CHEBI:29105"/>
    </cofactor>
</comment>
<dbReference type="InterPro" id="IPR055438">
    <property type="entry name" value="AstE_AspA_cat"/>
</dbReference>
<accession>A0ABS5XR33</accession>
<evidence type="ECO:0000259" key="5">
    <source>
        <dbReference type="Pfam" id="PF24827"/>
    </source>
</evidence>
<gene>
    <name evidence="6" type="ORF">J7302_21825</name>
</gene>
<dbReference type="Pfam" id="PF24827">
    <property type="entry name" value="AstE_AspA_cat"/>
    <property type="match status" value="1"/>
</dbReference>
<feature type="domain" description="Succinylglutamate desuccinylase/Aspartoacylase catalytic" evidence="5">
    <location>
        <begin position="30"/>
        <end position="109"/>
    </location>
</feature>
<protein>
    <submittedName>
        <fullName evidence="6">Succinylglutamate desuccinylase/aspartoacylase family protein</fullName>
    </submittedName>
</protein>
<evidence type="ECO:0000313" key="7">
    <source>
        <dbReference type="Proteomes" id="UP001519667"/>
    </source>
</evidence>
<evidence type="ECO:0000256" key="1">
    <source>
        <dbReference type="ARBA" id="ARBA00001947"/>
    </source>
</evidence>
<keyword evidence="4" id="KW-0862">Zinc</keyword>
<sequence>MKHIQYVLPWSSPGSERSLSLFRFGSGPRKAYIQAALHADELPGMRVAVELKRHLGELEEQGRLTGVVELVPVANPIGLGQMIQATHQGRFEFGSGRNFNRDFPELDELLAPLLEGRVGSDAAANVALIRRLMGEVLATLPPAGSELDGLRRLLLQHACDADVVLDLHCDFESIMLLYALPQHWPSLRSLAARLHAGAALLAENYGGTPFDEACSVPWLRLAERFPSANIPPACMATTLELRGMADTDRAQAEASAAAILAFLAEQGLIEGDWPTAPESCCEATPFAGAQYACAPHPGVVSFLQPLGARVKVGDPLFEVIDPLSDRHSVVRASTDGILYARERLRFAQPGLWLAKVAGSIPIRHGRLLSD</sequence>
<dbReference type="PANTHER" id="PTHR37326:SF1">
    <property type="entry name" value="BLL3975 PROTEIN"/>
    <property type="match status" value="1"/>
</dbReference>
<dbReference type="RefSeq" id="WP_215379607.1">
    <property type="nucleotide sequence ID" value="NZ_JAGTIS010000015.1"/>
</dbReference>
<reference evidence="6 7" key="1">
    <citation type="submission" date="2021-04" db="EMBL/GenBank/DDBJ databases">
        <title>Pseudomonas boanensis sp. nov., a bacterium isolated from river water used for household purposes in Boane District, Mozambique.</title>
        <authorList>
            <person name="Nicklasson M."/>
            <person name="Martin-Rodriguez A.J."/>
            <person name="Thorell K."/>
            <person name="Neves L."/>
            <person name="Mussagy A."/>
            <person name="Rydberg H.A."/>
            <person name="Hernroth B."/>
            <person name="Svensson-Stadler L."/>
            <person name="Sjoling A."/>
        </authorList>
    </citation>
    <scope>NUCLEOTIDE SEQUENCE [LARGE SCALE GENOMIC DNA]</scope>
    <source>
        <strain evidence="6 7">DB1</strain>
    </source>
</reference>
<dbReference type="CDD" id="cd06250">
    <property type="entry name" value="M14_PaAOTO_like"/>
    <property type="match status" value="1"/>
</dbReference>
<dbReference type="Proteomes" id="UP001519667">
    <property type="component" value="Unassembled WGS sequence"/>
</dbReference>
<dbReference type="PANTHER" id="PTHR37326">
    <property type="entry name" value="BLL3975 PROTEIN"/>
    <property type="match status" value="1"/>
</dbReference>
<dbReference type="Gene3D" id="3.40.630.10">
    <property type="entry name" value="Zn peptidases"/>
    <property type="match status" value="1"/>
</dbReference>
<dbReference type="SUPFAM" id="SSF53187">
    <property type="entry name" value="Zn-dependent exopeptidases"/>
    <property type="match status" value="1"/>
</dbReference>
<dbReference type="EMBL" id="JAGTIS010000015">
    <property type="protein sequence ID" value="MBT8768752.1"/>
    <property type="molecule type" value="Genomic_DNA"/>
</dbReference>
<evidence type="ECO:0000313" key="6">
    <source>
        <dbReference type="EMBL" id="MBT8768752.1"/>
    </source>
</evidence>
<keyword evidence="7" id="KW-1185">Reference proteome</keyword>
<keyword evidence="3" id="KW-0378">Hydrolase</keyword>
<evidence type="ECO:0000256" key="3">
    <source>
        <dbReference type="ARBA" id="ARBA00022801"/>
    </source>
</evidence>
<organism evidence="6 7">
    <name type="scientific">Metapseudomonas boanensis</name>
    <dbReference type="NCBI Taxonomy" id="2822138"/>
    <lineage>
        <taxon>Bacteria</taxon>
        <taxon>Pseudomonadati</taxon>
        <taxon>Pseudomonadota</taxon>
        <taxon>Gammaproteobacteria</taxon>
        <taxon>Pseudomonadales</taxon>
        <taxon>Pseudomonadaceae</taxon>
        <taxon>Metapseudomonas</taxon>
    </lineage>
</organism>
<dbReference type="InterPro" id="IPR053138">
    <property type="entry name" value="N-alpha-Ac-DABA_deacetylase"/>
</dbReference>
<comment type="caution">
    <text evidence="6">The sequence shown here is derived from an EMBL/GenBank/DDBJ whole genome shotgun (WGS) entry which is preliminary data.</text>
</comment>
<proteinExistence type="predicted"/>
<evidence type="ECO:0000256" key="4">
    <source>
        <dbReference type="ARBA" id="ARBA00022833"/>
    </source>
</evidence>
<keyword evidence="2" id="KW-0479">Metal-binding</keyword>